<feature type="signal peptide" evidence="1">
    <location>
        <begin position="1"/>
        <end position="22"/>
    </location>
</feature>
<keyword evidence="4" id="KW-1185">Reference proteome</keyword>
<dbReference type="Proteomes" id="UP000032160">
    <property type="component" value="Chromosome I"/>
</dbReference>
<dbReference type="OrthoDB" id="9811036at2"/>
<dbReference type="InterPro" id="IPR028250">
    <property type="entry name" value="DsbDN"/>
</dbReference>
<dbReference type="AlphaFoldDB" id="X5MG87"/>
<dbReference type="Pfam" id="PF11412">
    <property type="entry name" value="DsbD_N"/>
    <property type="match status" value="1"/>
</dbReference>
<proteinExistence type="predicted"/>
<keyword evidence="1" id="KW-0732">Signal</keyword>
<dbReference type="HOGENOM" id="CLU_047910_1_1_5"/>
<organism evidence="3 4">
    <name type="scientific">Candidatus Phaeomarinibacter ectocarpi</name>
    <dbReference type="NCBI Taxonomy" id="1458461"/>
    <lineage>
        <taxon>Bacteria</taxon>
        <taxon>Pseudomonadati</taxon>
        <taxon>Pseudomonadota</taxon>
        <taxon>Alphaproteobacteria</taxon>
        <taxon>Hyphomicrobiales</taxon>
        <taxon>Parvibaculaceae</taxon>
        <taxon>Candidatus Phaeomarinibacter</taxon>
    </lineage>
</organism>
<evidence type="ECO:0000313" key="3">
    <source>
        <dbReference type="EMBL" id="CDO60439.1"/>
    </source>
</evidence>
<evidence type="ECO:0000313" key="4">
    <source>
        <dbReference type="Proteomes" id="UP000032160"/>
    </source>
</evidence>
<dbReference type="KEGG" id="pect:BN1012_Phect2226"/>
<gene>
    <name evidence="3" type="ORF">BN1012_Phect2226</name>
</gene>
<feature type="chain" id="PRO_5004958310" evidence="1">
    <location>
        <begin position="23"/>
        <end position="328"/>
    </location>
</feature>
<evidence type="ECO:0000256" key="1">
    <source>
        <dbReference type="SAM" id="SignalP"/>
    </source>
</evidence>
<sequence length="328" mass="34455">MQLGVFNIALPAAAALGILASAAPHTPASAQSSLFGERFASSRAEPGASAWDKALTSRLRLIAARTSATLLPGEEALLAGVEITLDPKWKTYWSSPGDTGIAPLFSFERSVNVASVDVTYPMPERFDYPGDISFGYETQVVFPLTVTPDDPSQPVELMADVVYGACEELCIPVEAQAALSFPAASGDGTGAASQFAGLLADWRSRVPAEHDATLTSVSATMTDQATVLEIVVAAPSDFTDPVLIAEPTGGEGRVYLGSPTRTLDEGQASFVFPVKTRRKHAGLEAGVAFTITLGDETANGTSWAQQFAYSLPPAKSQDRDADSDTSAY</sequence>
<dbReference type="RefSeq" id="WP_052534456.1">
    <property type="nucleotide sequence ID" value="NZ_HG966617.1"/>
</dbReference>
<feature type="domain" description="Thiol:disulfide interchange protein DsbD N-terminal" evidence="2">
    <location>
        <begin position="78"/>
        <end position="178"/>
    </location>
</feature>
<dbReference type="STRING" id="1458461.BN1012_Phect2226"/>
<name>X5MG87_9HYPH</name>
<reference evidence="3 4" key="1">
    <citation type="journal article" date="2014" name="Front. Genet.">
        <title>Genome and metabolic network of "Candidatus Phaeomarinobacter ectocarpi" Ec32, a new candidate genus of Alphaproteobacteria frequently associated with brown algae.</title>
        <authorList>
            <person name="Dittami S.M."/>
            <person name="Barbeyron T."/>
            <person name="Boyen C."/>
            <person name="Cambefort J."/>
            <person name="Collet G."/>
            <person name="Delage L."/>
            <person name="Gobet A."/>
            <person name="Groisillier A."/>
            <person name="Leblanc C."/>
            <person name="Michel G."/>
            <person name="Scornet D."/>
            <person name="Siegel A."/>
            <person name="Tapia J.E."/>
            <person name="Tonon T."/>
        </authorList>
    </citation>
    <scope>NUCLEOTIDE SEQUENCE [LARGE SCALE GENOMIC DNA]</scope>
    <source>
        <strain evidence="3 4">Ec32</strain>
    </source>
</reference>
<protein>
    <submittedName>
        <fullName evidence="3">Thio:disulfide interchange protein, putative</fullName>
    </submittedName>
</protein>
<evidence type="ECO:0000259" key="2">
    <source>
        <dbReference type="Pfam" id="PF11412"/>
    </source>
</evidence>
<dbReference type="EMBL" id="HG966617">
    <property type="protein sequence ID" value="CDO60439.1"/>
    <property type="molecule type" value="Genomic_DNA"/>
</dbReference>
<accession>X5MG87</accession>